<dbReference type="GeneID" id="100200441"/>
<evidence type="ECO:0000313" key="3">
    <source>
        <dbReference type="RefSeq" id="XP_065663659.1"/>
    </source>
</evidence>
<dbReference type="Proteomes" id="UP001652625">
    <property type="component" value="Chromosome 10"/>
</dbReference>
<feature type="chain" id="PRO_5047355714" evidence="1">
    <location>
        <begin position="18"/>
        <end position="223"/>
    </location>
</feature>
<protein>
    <submittedName>
        <fullName evidence="3">Uncharacterized protein LOC100200441</fullName>
    </submittedName>
</protein>
<organism evidence="2 3">
    <name type="scientific">Hydra vulgaris</name>
    <name type="common">Hydra</name>
    <name type="synonym">Hydra attenuata</name>
    <dbReference type="NCBI Taxonomy" id="6087"/>
    <lineage>
        <taxon>Eukaryota</taxon>
        <taxon>Metazoa</taxon>
        <taxon>Cnidaria</taxon>
        <taxon>Hydrozoa</taxon>
        <taxon>Hydroidolina</taxon>
        <taxon>Anthoathecata</taxon>
        <taxon>Aplanulata</taxon>
        <taxon>Hydridae</taxon>
        <taxon>Hydra</taxon>
    </lineage>
</organism>
<accession>A0ABM4CP83</accession>
<evidence type="ECO:0000313" key="2">
    <source>
        <dbReference type="Proteomes" id="UP001652625"/>
    </source>
</evidence>
<sequence length="223" mass="25621">MEPLLIILICIIGNGICLQVTSINLNNHSININASRILANEFTHIEKDKVKEGSSRSETYKMQNGLILLHAQRPHTVSDVKKSQLTDNSQSINYHVRKKEQNNETVFKILEFNRFGVNITIKKNDFIQTNNNLLNHISKNDTNIFQLANSTENCLNLTGGNKSLVWESDQSIKNNKTLRQNTFSQQIVKLNNATEDVKPNARIKRNFRKVIRKIFHRNIDSII</sequence>
<reference evidence="3" key="1">
    <citation type="submission" date="2025-08" db="UniProtKB">
        <authorList>
            <consortium name="RefSeq"/>
        </authorList>
    </citation>
    <scope>IDENTIFICATION</scope>
</reference>
<feature type="signal peptide" evidence="1">
    <location>
        <begin position="1"/>
        <end position="17"/>
    </location>
</feature>
<keyword evidence="2" id="KW-1185">Reference proteome</keyword>
<evidence type="ECO:0000256" key="1">
    <source>
        <dbReference type="SAM" id="SignalP"/>
    </source>
</evidence>
<keyword evidence="1" id="KW-0732">Signal</keyword>
<name>A0ABM4CP83_HYDVU</name>
<proteinExistence type="predicted"/>
<gene>
    <name evidence="3" type="primary">LOC100200441</name>
</gene>
<dbReference type="RefSeq" id="XP_065663659.1">
    <property type="nucleotide sequence ID" value="XM_065807587.1"/>
</dbReference>